<accession>A0ABY6Z776</accession>
<proteinExistence type="predicted"/>
<dbReference type="Proteomes" id="UP001164803">
    <property type="component" value="Chromosome"/>
</dbReference>
<dbReference type="RefSeq" id="WP_268046026.1">
    <property type="nucleotide sequence ID" value="NZ_CP104064.1"/>
</dbReference>
<dbReference type="EMBL" id="CP104064">
    <property type="protein sequence ID" value="WAH38452.1"/>
    <property type="molecule type" value="Genomic_DNA"/>
</dbReference>
<protein>
    <recommendedName>
        <fullName evidence="3">Beta/Gamma crystallin</fullName>
    </recommendedName>
</protein>
<organism evidence="1 2">
    <name type="scientific">Alicyclobacillus dauci</name>
    <dbReference type="NCBI Taxonomy" id="1475485"/>
    <lineage>
        <taxon>Bacteria</taxon>
        <taxon>Bacillati</taxon>
        <taxon>Bacillota</taxon>
        <taxon>Bacilli</taxon>
        <taxon>Bacillales</taxon>
        <taxon>Alicyclobacillaceae</taxon>
        <taxon>Alicyclobacillus</taxon>
    </lineage>
</organism>
<name>A0ABY6Z776_9BACL</name>
<evidence type="ECO:0008006" key="3">
    <source>
        <dbReference type="Google" id="ProtNLM"/>
    </source>
</evidence>
<reference evidence="1" key="1">
    <citation type="submission" date="2022-08" db="EMBL/GenBank/DDBJ databases">
        <title>Alicyclobacillus dauci DSM2870, complete genome.</title>
        <authorList>
            <person name="Wang Q."/>
            <person name="Cai R."/>
            <person name="Wang Z."/>
        </authorList>
    </citation>
    <scope>NUCLEOTIDE SEQUENCE</scope>
    <source>
        <strain evidence="1">DSM 28700</strain>
    </source>
</reference>
<evidence type="ECO:0000313" key="2">
    <source>
        <dbReference type="Proteomes" id="UP001164803"/>
    </source>
</evidence>
<gene>
    <name evidence="1" type="ORF">NZD86_08220</name>
</gene>
<keyword evidence="2" id="KW-1185">Reference proteome</keyword>
<evidence type="ECO:0000313" key="1">
    <source>
        <dbReference type="EMBL" id="WAH38452.1"/>
    </source>
</evidence>
<sequence>MGYYYNGYCGAGYYNYRTIEILRRLAPGSTVRVWFDNSGFITTTFQFIRDDEVAFSGGGFDGGLTYVKASDIRAIRIG</sequence>